<feature type="domain" description="HTH tetR-type" evidence="5">
    <location>
        <begin position="14"/>
        <end position="74"/>
    </location>
</feature>
<comment type="caution">
    <text evidence="6">The sequence shown here is derived from an EMBL/GenBank/DDBJ whole genome shotgun (WGS) entry which is preliminary data.</text>
</comment>
<dbReference type="SUPFAM" id="SSF48498">
    <property type="entry name" value="Tetracyclin repressor-like, C-terminal domain"/>
    <property type="match status" value="1"/>
</dbReference>
<dbReference type="GO" id="GO:0000976">
    <property type="term" value="F:transcription cis-regulatory region binding"/>
    <property type="evidence" value="ECO:0007669"/>
    <property type="project" value="TreeGrafter"/>
</dbReference>
<dbReference type="InterPro" id="IPR036271">
    <property type="entry name" value="Tet_transcr_reg_TetR-rel_C_sf"/>
</dbReference>
<dbReference type="PROSITE" id="PS01081">
    <property type="entry name" value="HTH_TETR_1"/>
    <property type="match status" value="1"/>
</dbReference>
<dbReference type="GO" id="GO:0003700">
    <property type="term" value="F:DNA-binding transcription factor activity"/>
    <property type="evidence" value="ECO:0007669"/>
    <property type="project" value="TreeGrafter"/>
</dbReference>
<dbReference type="InterPro" id="IPR001647">
    <property type="entry name" value="HTH_TetR"/>
</dbReference>
<evidence type="ECO:0000259" key="5">
    <source>
        <dbReference type="PROSITE" id="PS50977"/>
    </source>
</evidence>
<dbReference type="PANTHER" id="PTHR30055">
    <property type="entry name" value="HTH-TYPE TRANSCRIPTIONAL REGULATOR RUTR"/>
    <property type="match status" value="1"/>
</dbReference>
<dbReference type="PRINTS" id="PR00455">
    <property type="entry name" value="HTHTETR"/>
</dbReference>
<keyword evidence="7" id="KW-1185">Reference proteome</keyword>
<reference evidence="6" key="1">
    <citation type="submission" date="2022-05" db="EMBL/GenBank/DDBJ databases">
        <authorList>
            <person name="Tuo L."/>
        </authorList>
    </citation>
    <scope>NUCLEOTIDE SEQUENCE</scope>
    <source>
        <strain evidence="6">BSK12Z-4</strain>
    </source>
</reference>
<evidence type="ECO:0000256" key="3">
    <source>
        <dbReference type="ARBA" id="ARBA00023163"/>
    </source>
</evidence>
<protein>
    <submittedName>
        <fullName evidence="6">TetR/AcrR family transcriptional regulator</fullName>
    </submittedName>
</protein>
<evidence type="ECO:0000256" key="2">
    <source>
        <dbReference type="ARBA" id="ARBA00023125"/>
    </source>
</evidence>
<dbReference type="InterPro" id="IPR009057">
    <property type="entry name" value="Homeodomain-like_sf"/>
</dbReference>
<dbReference type="PANTHER" id="PTHR30055:SF148">
    <property type="entry name" value="TETR-FAMILY TRANSCRIPTIONAL REGULATOR"/>
    <property type="match status" value="1"/>
</dbReference>
<dbReference type="Pfam" id="PF00440">
    <property type="entry name" value="TetR_N"/>
    <property type="match status" value="1"/>
</dbReference>
<sequence length="206" mass="22247">MTPVEPGTRPRVEGDRESEILASALEVLLEVGIDRLTMDAVAQRASASKATLYRRWADKTTLVAAALAAHKRSRPVPDTGTLRTDLQAMFCGKEGVTDPRQAAMMAGIAAAIARDPEFADAFRSAVVAPQIHASRTVWERARDRGEVRPDLDLDLVESALSGIVLHRVFVLGETPDDETVTRIIDQILLPCSRPQGAPLDTAATQA</sequence>
<evidence type="ECO:0000313" key="7">
    <source>
        <dbReference type="Proteomes" id="UP001139485"/>
    </source>
</evidence>
<feature type="DNA-binding region" description="H-T-H motif" evidence="4">
    <location>
        <begin position="37"/>
        <end position="56"/>
    </location>
</feature>
<dbReference type="Gene3D" id="1.10.357.10">
    <property type="entry name" value="Tetracycline Repressor, domain 2"/>
    <property type="match status" value="1"/>
</dbReference>
<keyword evidence="1" id="KW-0805">Transcription regulation</keyword>
<evidence type="ECO:0000256" key="1">
    <source>
        <dbReference type="ARBA" id="ARBA00023015"/>
    </source>
</evidence>
<proteinExistence type="predicted"/>
<gene>
    <name evidence="6" type="ORF">M8330_05560</name>
</gene>
<dbReference type="InterPro" id="IPR050109">
    <property type="entry name" value="HTH-type_TetR-like_transc_reg"/>
</dbReference>
<dbReference type="InterPro" id="IPR023772">
    <property type="entry name" value="DNA-bd_HTH_TetR-type_CS"/>
</dbReference>
<name>A0A9X2D665_9ACTN</name>
<evidence type="ECO:0000313" key="6">
    <source>
        <dbReference type="EMBL" id="MCM0619759.1"/>
    </source>
</evidence>
<dbReference type="SUPFAM" id="SSF46689">
    <property type="entry name" value="Homeodomain-like"/>
    <property type="match status" value="1"/>
</dbReference>
<organism evidence="6 7">
    <name type="scientific">Nocardioides bruguierae</name>
    <dbReference type="NCBI Taxonomy" id="2945102"/>
    <lineage>
        <taxon>Bacteria</taxon>
        <taxon>Bacillati</taxon>
        <taxon>Actinomycetota</taxon>
        <taxon>Actinomycetes</taxon>
        <taxon>Propionibacteriales</taxon>
        <taxon>Nocardioidaceae</taxon>
        <taxon>Nocardioides</taxon>
    </lineage>
</organism>
<accession>A0A9X2D665</accession>
<dbReference type="Gene3D" id="1.10.10.60">
    <property type="entry name" value="Homeodomain-like"/>
    <property type="match status" value="1"/>
</dbReference>
<dbReference type="PROSITE" id="PS50977">
    <property type="entry name" value="HTH_TETR_2"/>
    <property type="match status" value="1"/>
</dbReference>
<dbReference type="EMBL" id="JAMOIL010000005">
    <property type="protein sequence ID" value="MCM0619759.1"/>
    <property type="molecule type" value="Genomic_DNA"/>
</dbReference>
<evidence type="ECO:0000256" key="4">
    <source>
        <dbReference type="PROSITE-ProRule" id="PRU00335"/>
    </source>
</evidence>
<keyword evidence="2 4" id="KW-0238">DNA-binding</keyword>
<dbReference type="Proteomes" id="UP001139485">
    <property type="component" value="Unassembled WGS sequence"/>
</dbReference>
<dbReference type="Pfam" id="PF16859">
    <property type="entry name" value="TetR_C_11"/>
    <property type="match status" value="1"/>
</dbReference>
<dbReference type="InterPro" id="IPR011075">
    <property type="entry name" value="TetR_C"/>
</dbReference>
<dbReference type="RefSeq" id="WP_250055508.1">
    <property type="nucleotide sequence ID" value="NZ_JAMJPH010000025.1"/>
</dbReference>
<dbReference type="AlphaFoldDB" id="A0A9X2D665"/>
<keyword evidence="3" id="KW-0804">Transcription</keyword>